<name>A0A0S1XBY0_THEBA</name>
<dbReference type="PROSITE" id="PS01155">
    <property type="entry name" value="ENDONUCLEASE_III_2"/>
    <property type="match status" value="1"/>
</dbReference>
<evidence type="ECO:0000256" key="8">
    <source>
        <dbReference type="ARBA" id="ARBA00023125"/>
    </source>
</evidence>
<dbReference type="GO" id="GO:0141016">
    <property type="term" value="F:G/T mismatch-specific thymine-DNA glycosylase activity"/>
    <property type="evidence" value="ECO:0007669"/>
    <property type="project" value="UniProtKB-EC"/>
</dbReference>
<feature type="domain" description="HhH-GPD" evidence="14">
    <location>
        <begin position="53"/>
        <end position="203"/>
    </location>
</feature>
<comment type="cofactor">
    <cofactor evidence="13">
        <name>[4Fe-4S] cluster</name>
        <dbReference type="ChEBI" id="CHEBI:49883"/>
    </cofactor>
    <text evidence="13">Binds 1 [4Fe-4S] cluster.</text>
</comment>
<evidence type="ECO:0000256" key="3">
    <source>
        <dbReference type="ARBA" id="ARBA00022723"/>
    </source>
</evidence>
<dbReference type="InterPro" id="IPR003265">
    <property type="entry name" value="HhH-GPD_domain"/>
</dbReference>
<keyword evidence="11 13" id="KW-0326">Glycosidase</keyword>
<accession>A0A0S1XBY0</accession>
<dbReference type="SUPFAM" id="SSF48150">
    <property type="entry name" value="DNA-glycosylase"/>
    <property type="match status" value="1"/>
</dbReference>
<dbReference type="InterPro" id="IPR000445">
    <property type="entry name" value="HhH_motif"/>
</dbReference>
<comment type="similarity">
    <text evidence="1 13">Belongs to the Nth/MutY family.</text>
</comment>
<keyword evidence="3 13" id="KW-0479">Metal-binding</keyword>
<evidence type="ECO:0000256" key="9">
    <source>
        <dbReference type="ARBA" id="ARBA00023204"/>
    </source>
</evidence>
<dbReference type="FunFam" id="1.10.1670.10:FF:000001">
    <property type="entry name" value="Endonuclease III"/>
    <property type="match status" value="1"/>
</dbReference>
<comment type="catalytic activity">
    <reaction evidence="13">
        <text>2'-deoxyribonucleotide-(2'-deoxyribose 5'-phosphate)-2'-deoxyribonucleotide-DNA = a 3'-end 2'-deoxyribonucleotide-(2,3-dehydro-2,3-deoxyribose 5'-phosphate)-DNA + a 5'-end 5'-phospho-2'-deoxyribonucleoside-DNA + H(+)</text>
        <dbReference type="Rhea" id="RHEA:66592"/>
        <dbReference type="Rhea" id="RHEA-COMP:13180"/>
        <dbReference type="Rhea" id="RHEA-COMP:16897"/>
        <dbReference type="Rhea" id="RHEA-COMP:17067"/>
        <dbReference type="ChEBI" id="CHEBI:15378"/>
        <dbReference type="ChEBI" id="CHEBI:136412"/>
        <dbReference type="ChEBI" id="CHEBI:157695"/>
        <dbReference type="ChEBI" id="CHEBI:167181"/>
        <dbReference type="EC" id="4.2.99.18"/>
    </reaction>
</comment>
<keyword evidence="5 13" id="KW-0378">Hydrolase</keyword>
<dbReference type="Gene3D" id="1.10.340.30">
    <property type="entry name" value="Hypothetical protein, domain 2"/>
    <property type="match status" value="1"/>
</dbReference>
<dbReference type="GeneID" id="26136640"/>
<evidence type="ECO:0000313" key="15">
    <source>
        <dbReference type="EMBL" id="ALM75313.1"/>
    </source>
</evidence>
<sequence>MEKVKSSDSFTFNESWEEKKKRALKIVKKLIEMYPRDRILHGGPFFTLIRCIISQRNRDEVTDRVSELLFNRYPTVHALANAKIEDVQKLLRENGVGLWKNKGKWIVECSRIILEKYGGKVPDMLEELVKLPGIGRKCANIVLAYGFGKQAIPVDTHVNRISKRLGLAPPKAPPEKVEEYLKELIPKELWIYVNHAMVDHGKAICRPISPRCDECPLKALCPYAKGFISDEEIRKT</sequence>
<gene>
    <name evidence="13 15" type="primary">nth</name>
    <name evidence="15" type="ORF">TBCH5v1_1396</name>
</gene>
<evidence type="ECO:0000313" key="16">
    <source>
        <dbReference type="Proteomes" id="UP000066042"/>
    </source>
</evidence>
<feature type="binding site" evidence="13">
    <location>
        <position position="205"/>
    </location>
    <ligand>
        <name>[4Fe-4S] cluster</name>
        <dbReference type="ChEBI" id="CHEBI:49883"/>
    </ligand>
</feature>
<evidence type="ECO:0000256" key="4">
    <source>
        <dbReference type="ARBA" id="ARBA00022763"/>
    </source>
</evidence>
<dbReference type="PANTHER" id="PTHR10359:SF18">
    <property type="entry name" value="ENDONUCLEASE III"/>
    <property type="match status" value="1"/>
</dbReference>
<reference evidence="15 16" key="1">
    <citation type="journal article" date="2016" name="Genome Announc.">
        <title>Complete genome sequence of the hyperthermophilic and piezophilic archaeon Thermococcus barophilus Ch5, capable of growth at the expense of hydrogenogenesis from carbon monoxide and formate.</title>
        <authorList>
            <person name="Oger P."/>
            <person name="Sokolova T.G."/>
            <person name="Kozhevnikova D.A."/>
            <person name="Taranov E.A."/>
            <person name="Vannier P."/>
            <person name="Lee H.S."/>
            <person name="Kwon K.K."/>
            <person name="Kang S.G."/>
            <person name="Lee J.H."/>
            <person name="Bonch-Osmolovskaya E.A."/>
            <person name="Lebedinsky A.V."/>
        </authorList>
    </citation>
    <scope>NUCLEOTIDE SEQUENCE [LARGE SCALE GENOMIC DNA]</scope>
    <source>
        <strain evidence="16">Ch5</strain>
    </source>
</reference>
<keyword evidence="6 13" id="KW-0408">Iron</keyword>
<keyword evidence="10 13" id="KW-0456">Lyase</keyword>
<dbReference type="CDD" id="cd00056">
    <property type="entry name" value="ENDO3c"/>
    <property type="match status" value="1"/>
</dbReference>
<keyword evidence="4 13" id="KW-0227">DNA damage</keyword>
<keyword evidence="15" id="KW-0540">Nuclease</keyword>
<dbReference type="InterPro" id="IPR004035">
    <property type="entry name" value="Endouclease-III_FeS-bd_BS"/>
</dbReference>
<evidence type="ECO:0000256" key="10">
    <source>
        <dbReference type="ARBA" id="ARBA00023239"/>
    </source>
</evidence>
<evidence type="ECO:0000256" key="1">
    <source>
        <dbReference type="ARBA" id="ARBA00008343"/>
    </source>
</evidence>
<dbReference type="GO" id="GO:0003677">
    <property type="term" value="F:DNA binding"/>
    <property type="evidence" value="ECO:0007669"/>
    <property type="project" value="UniProtKB-UniRule"/>
</dbReference>
<dbReference type="Proteomes" id="UP000066042">
    <property type="component" value="Chromosome"/>
</dbReference>
<dbReference type="InterPro" id="IPR005759">
    <property type="entry name" value="Nth"/>
</dbReference>
<dbReference type="GO" id="GO:0046872">
    <property type="term" value="F:metal ion binding"/>
    <property type="evidence" value="ECO:0007669"/>
    <property type="project" value="UniProtKB-KW"/>
</dbReference>
<organism evidence="15 16">
    <name type="scientific">Thermococcus barophilus</name>
    <dbReference type="NCBI Taxonomy" id="55802"/>
    <lineage>
        <taxon>Archaea</taxon>
        <taxon>Methanobacteriati</taxon>
        <taxon>Methanobacteriota</taxon>
        <taxon>Thermococci</taxon>
        <taxon>Thermococcales</taxon>
        <taxon>Thermococcaceae</taxon>
        <taxon>Thermococcus</taxon>
    </lineage>
</organism>
<evidence type="ECO:0000256" key="13">
    <source>
        <dbReference type="HAMAP-Rule" id="MF_00942"/>
    </source>
</evidence>
<dbReference type="InterPro" id="IPR023170">
    <property type="entry name" value="HhH_base_excis_C"/>
</dbReference>
<dbReference type="GO" id="GO:0006285">
    <property type="term" value="P:base-excision repair, AP site formation"/>
    <property type="evidence" value="ECO:0007669"/>
    <property type="project" value="TreeGrafter"/>
</dbReference>
<evidence type="ECO:0000256" key="11">
    <source>
        <dbReference type="ARBA" id="ARBA00023295"/>
    </source>
</evidence>
<dbReference type="GO" id="GO:0140078">
    <property type="term" value="F:class I DNA-(apurinic or apyrimidinic site) endonuclease activity"/>
    <property type="evidence" value="ECO:0007669"/>
    <property type="project" value="UniProtKB-EC"/>
</dbReference>
<keyword evidence="9 13" id="KW-0234">DNA repair</keyword>
<dbReference type="HAMAP" id="MF_00942">
    <property type="entry name" value="Nth"/>
    <property type="match status" value="1"/>
</dbReference>
<keyword evidence="7 13" id="KW-0411">Iron-sulfur</keyword>
<dbReference type="PROSITE" id="PS00764">
    <property type="entry name" value="ENDONUCLEASE_III_1"/>
    <property type="match status" value="1"/>
</dbReference>
<dbReference type="SMART" id="SM00525">
    <property type="entry name" value="FES"/>
    <property type="match status" value="1"/>
</dbReference>
<evidence type="ECO:0000259" key="14">
    <source>
        <dbReference type="SMART" id="SM00478"/>
    </source>
</evidence>
<dbReference type="Pfam" id="PF00730">
    <property type="entry name" value="HhH-GPD"/>
    <property type="match status" value="1"/>
</dbReference>
<evidence type="ECO:0000256" key="12">
    <source>
        <dbReference type="ARBA" id="ARBA00052915"/>
    </source>
</evidence>
<dbReference type="PANTHER" id="PTHR10359">
    <property type="entry name" value="A/G-SPECIFIC ADENINE GLYCOSYLASE/ENDONUCLEASE III"/>
    <property type="match status" value="1"/>
</dbReference>
<feature type="binding site" evidence="13">
    <location>
        <position position="221"/>
    </location>
    <ligand>
        <name>[4Fe-4S] cluster</name>
        <dbReference type="ChEBI" id="CHEBI:49883"/>
    </ligand>
</feature>
<keyword evidence="2 13" id="KW-0004">4Fe-4S</keyword>
<feature type="binding site" evidence="13">
    <location>
        <position position="212"/>
    </location>
    <ligand>
        <name>[4Fe-4S] cluster</name>
        <dbReference type="ChEBI" id="CHEBI:49883"/>
    </ligand>
</feature>
<dbReference type="InterPro" id="IPR003651">
    <property type="entry name" value="Endonuclease3_FeS-loop_motif"/>
</dbReference>
<dbReference type="InterPro" id="IPR011257">
    <property type="entry name" value="DNA_glycosylase"/>
</dbReference>
<dbReference type="EMBL" id="CP013050">
    <property type="protein sequence ID" value="ALM75313.1"/>
    <property type="molecule type" value="Genomic_DNA"/>
</dbReference>
<evidence type="ECO:0000256" key="6">
    <source>
        <dbReference type="ARBA" id="ARBA00023004"/>
    </source>
</evidence>
<evidence type="ECO:0000256" key="5">
    <source>
        <dbReference type="ARBA" id="ARBA00022801"/>
    </source>
</evidence>
<keyword evidence="8 13" id="KW-0238">DNA-binding</keyword>
<comment type="catalytic activity">
    <reaction evidence="12">
        <text>Hydrolyzes mismatched double-stranded DNA and polynucleotides, releasing free thymine.</text>
        <dbReference type="EC" id="3.2.2.29"/>
    </reaction>
</comment>
<dbReference type="Pfam" id="PF00633">
    <property type="entry name" value="HHH"/>
    <property type="match status" value="1"/>
</dbReference>
<dbReference type="PIRSF" id="PIRSF001435">
    <property type="entry name" value="Nth"/>
    <property type="match status" value="1"/>
</dbReference>
<dbReference type="PATRIC" id="fig|55802.8.peg.1375"/>
<dbReference type="EC" id="4.2.99.18" evidence="13"/>
<dbReference type="AlphaFoldDB" id="A0A0S1XBY0"/>
<comment type="function">
    <text evidence="13">DNA repair enzyme that has both DNA N-glycosylase activity and AP-lyase activity. The DNA N-glycosylase activity releases various damaged pyrimidines from DNA by cleaving the N-glycosidic bond, leaving an AP (apurinic/apyrimidinic) site. The AP-lyase activity cleaves the phosphodiester bond 3' to the AP site by a beta-elimination, leaving a 3'-terminal unsaturated sugar and a product with a terminal 5'-phosphate.</text>
</comment>
<keyword evidence="15" id="KW-0255">Endonuclease</keyword>
<proteinExistence type="inferred from homology"/>
<feature type="binding site" evidence="13">
    <location>
        <position position="215"/>
    </location>
    <ligand>
        <name>[4Fe-4S] cluster</name>
        <dbReference type="ChEBI" id="CHEBI:49883"/>
    </ligand>
</feature>
<dbReference type="FunFam" id="1.10.340.30:FF:000001">
    <property type="entry name" value="Endonuclease III"/>
    <property type="match status" value="1"/>
</dbReference>
<evidence type="ECO:0000256" key="7">
    <source>
        <dbReference type="ARBA" id="ARBA00023014"/>
    </source>
</evidence>
<dbReference type="RefSeq" id="WP_056933981.1">
    <property type="nucleotide sequence ID" value="NZ_CP013050.1"/>
</dbReference>
<dbReference type="STRING" id="55802.TBCH5v1_1396"/>
<evidence type="ECO:0000256" key="2">
    <source>
        <dbReference type="ARBA" id="ARBA00022485"/>
    </source>
</evidence>
<dbReference type="Gene3D" id="1.10.1670.10">
    <property type="entry name" value="Helix-hairpin-Helix base-excision DNA repair enzymes (C-terminal)"/>
    <property type="match status" value="1"/>
</dbReference>
<dbReference type="SMART" id="SM00478">
    <property type="entry name" value="ENDO3c"/>
    <property type="match status" value="1"/>
</dbReference>
<dbReference type="GO" id="GO:0051539">
    <property type="term" value="F:4 iron, 4 sulfur cluster binding"/>
    <property type="evidence" value="ECO:0007669"/>
    <property type="project" value="UniProtKB-UniRule"/>
</dbReference>
<protein>
    <recommendedName>
        <fullName evidence="13">Endonuclease III</fullName>
        <ecNumber evidence="13">4.2.99.18</ecNumber>
    </recommendedName>
    <alternativeName>
        <fullName evidence="13">DNA-(apurinic or apyrimidinic site) lyase</fullName>
    </alternativeName>
</protein>
<dbReference type="InterPro" id="IPR004036">
    <property type="entry name" value="Endonuclease-III-like_CS2"/>
</dbReference>